<dbReference type="Proteomes" id="UP001186944">
    <property type="component" value="Unassembled WGS sequence"/>
</dbReference>
<name>A0AA88YDD2_PINIB</name>
<dbReference type="SMART" id="SM00005">
    <property type="entry name" value="DEATH"/>
    <property type="match status" value="1"/>
</dbReference>
<feature type="domain" description="Death" evidence="2">
    <location>
        <begin position="1138"/>
        <end position="1203"/>
    </location>
</feature>
<dbReference type="Pfam" id="PF00595">
    <property type="entry name" value="PDZ"/>
    <property type="match status" value="2"/>
</dbReference>
<evidence type="ECO:0008006" key="6">
    <source>
        <dbReference type="Google" id="ProtNLM"/>
    </source>
</evidence>
<accession>A0AA88YDD2</accession>
<sequence>MGSYPIARYNYHEQNQHPPGVPRVVLVRKVAGKLGFKLQVKEGNNESFALITKVKPECSFISGSLHQLDRILKICDVDVTQLSEEKIFDLIKIINNDEVRLLVQRNPEHLAHARQLSEGIPQSAYKRRRDQVSCGSGSSNNQEAMKKVKDVMPRLIKSNSVDSDKKEPSESDALLNTDARLFETVDSGMTGVGMVNSEFTRATSLQEYDARPIIVEEEVYPSMPLHGCKDYLNNNSTLTNMVPLKIPGSPHFTGSLEDLFKFPHRVIWDTTTKAVTLHTTSQGKFGFSYKVKKNNVDDWYTLVTSVTSEGPADGKLMIGDYIRSIDGQALKNPAEALDLEKRLENLAEVKIVLQRPVGMLPKPQAKLMVHRQEPDSVSQQAVVMVPSPTTYNHDILGNVHLPGSYSPTKVKGTADYKRQASAVSQNSNSSKRSSGSGEGRSRFDAKKQSNAPVSKDSSLRTVGMFVVQPMPKQNSLDGDSVMDIRSDKCSQTRVEEVEIIVPNESKSAHFVEELQINQTIKLPKVRVFICGSEARQLAKLIFPENTLPEESCGYRLFDLVKLTMMMNRDKVVSFSQWSLYENLLHRVEKSRFHASNDSLDKLDLKESSISTPLHKGAINTEFYIVPDEKFFNHCCQYLFTRTSIFLLAFDGVKVFNSLDGEISRLQNMIHTIRCFIGYECPILTYGLLGGDQSELSNAVSMDEVRTLFYTSYGNQIHKYNVPGPSLFSTCPTEQECVEIRRSVWKAIGDTEEKQYVLRASVAMMHQLELRRQQGTVCITEEEFTQIFQDLLPSADVGSRQVVWSELKDFGEILSSNGAPLYVPQSKNLQNQLFIDPQILLTIVHHWHTISPRSGQVTDKHMFMKLVGSGNISHSDLVSITQCHNVSVDRLISLLQGFGLTFQYKTNNTEQRQYFVPCFLSDLMSSEIPRSESFEGCLYLQFLKPLHLSSMIFFQVCFGLDMHSETRDLDFPGANCCKFTCMGSDVVLVHQKLYDRIQILVNKRSGRMDKLYQLLHALLPEILGAEIRYTLGPACPLQSLDKCRVSHSQRNAGDVHVIDLAEGAPYMCGQEKFDNNKNIRMWVSKHISQPVVQQVPKNKETESNKSLISEEAPRLQMYIIDLPYTLFEQVFRYLQINGGRDWKQLAGNLGFTTEHILLFEQKPDPAKELLITLNQQRRLTIGKLIEELSEMERFDIVEKLNEWLATT</sequence>
<dbReference type="SUPFAM" id="SSF50156">
    <property type="entry name" value="PDZ domain-like"/>
    <property type="match status" value="2"/>
</dbReference>
<keyword evidence="5" id="KW-1185">Reference proteome</keyword>
<evidence type="ECO:0000259" key="2">
    <source>
        <dbReference type="PROSITE" id="PS50017"/>
    </source>
</evidence>
<dbReference type="SUPFAM" id="SSF47986">
    <property type="entry name" value="DEATH domain"/>
    <property type="match status" value="1"/>
</dbReference>
<comment type="caution">
    <text evidence="4">The sequence shown here is derived from an EMBL/GenBank/DDBJ whole genome shotgun (WGS) entry which is preliminary data.</text>
</comment>
<dbReference type="InterPro" id="IPR001478">
    <property type="entry name" value="PDZ"/>
</dbReference>
<dbReference type="InterPro" id="IPR011029">
    <property type="entry name" value="DEATH-like_dom_sf"/>
</dbReference>
<dbReference type="CDD" id="cd00136">
    <property type="entry name" value="PDZ_canonical"/>
    <property type="match status" value="2"/>
</dbReference>
<dbReference type="Pfam" id="PF00531">
    <property type="entry name" value="Death"/>
    <property type="match status" value="1"/>
</dbReference>
<evidence type="ECO:0000313" key="4">
    <source>
        <dbReference type="EMBL" id="KAK3102673.1"/>
    </source>
</evidence>
<dbReference type="Gene3D" id="1.10.533.10">
    <property type="entry name" value="Death Domain, Fas"/>
    <property type="match status" value="1"/>
</dbReference>
<organism evidence="4 5">
    <name type="scientific">Pinctada imbricata</name>
    <name type="common">Atlantic pearl-oyster</name>
    <name type="synonym">Pinctada martensii</name>
    <dbReference type="NCBI Taxonomy" id="66713"/>
    <lineage>
        <taxon>Eukaryota</taxon>
        <taxon>Metazoa</taxon>
        <taxon>Spiralia</taxon>
        <taxon>Lophotrochozoa</taxon>
        <taxon>Mollusca</taxon>
        <taxon>Bivalvia</taxon>
        <taxon>Autobranchia</taxon>
        <taxon>Pteriomorphia</taxon>
        <taxon>Pterioida</taxon>
        <taxon>Pterioidea</taxon>
        <taxon>Pteriidae</taxon>
        <taxon>Pinctada</taxon>
    </lineage>
</organism>
<reference evidence="4" key="1">
    <citation type="submission" date="2019-08" db="EMBL/GenBank/DDBJ databases">
        <title>The improved chromosome-level genome for the pearl oyster Pinctada fucata martensii using PacBio sequencing and Hi-C.</title>
        <authorList>
            <person name="Zheng Z."/>
        </authorList>
    </citation>
    <scope>NUCLEOTIDE SEQUENCE</scope>
    <source>
        <strain evidence="4">ZZ-2019</strain>
        <tissue evidence="4">Adductor muscle</tissue>
    </source>
</reference>
<proteinExistence type="predicted"/>
<evidence type="ECO:0000259" key="3">
    <source>
        <dbReference type="PROSITE" id="PS50106"/>
    </source>
</evidence>
<feature type="compositionally biased region" description="Polar residues" evidence="1">
    <location>
        <begin position="448"/>
        <end position="457"/>
    </location>
</feature>
<feature type="domain" description="PDZ" evidence="3">
    <location>
        <begin position="274"/>
        <end position="332"/>
    </location>
</feature>
<feature type="region of interest" description="Disordered" evidence="1">
    <location>
        <begin position="409"/>
        <end position="457"/>
    </location>
</feature>
<protein>
    <recommendedName>
        <fullName evidence="6">PDZ domain-containing protein</fullName>
    </recommendedName>
</protein>
<gene>
    <name evidence="4" type="ORF">FSP39_013057</name>
</gene>
<feature type="compositionally biased region" description="Low complexity" evidence="1">
    <location>
        <begin position="419"/>
        <end position="435"/>
    </location>
</feature>
<dbReference type="Gene3D" id="2.30.42.10">
    <property type="match status" value="2"/>
</dbReference>
<dbReference type="InterPro" id="IPR000488">
    <property type="entry name" value="Death_dom"/>
</dbReference>
<dbReference type="EMBL" id="VSWD01000005">
    <property type="protein sequence ID" value="KAK3102673.1"/>
    <property type="molecule type" value="Genomic_DNA"/>
</dbReference>
<dbReference type="AlphaFoldDB" id="A0AA88YDD2"/>
<dbReference type="PROSITE" id="PS50106">
    <property type="entry name" value="PDZ"/>
    <property type="match status" value="1"/>
</dbReference>
<dbReference type="InterPro" id="IPR036034">
    <property type="entry name" value="PDZ_sf"/>
</dbReference>
<evidence type="ECO:0000256" key="1">
    <source>
        <dbReference type="SAM" id="MobiDB-lite"/>
    </source>
</evidence>
<evidence type="ECO:0000313" key="5">
    <source>
        <dbReference type="Proteomes" id="UP001186944"/>
    </source>
</evidence>
<dbReference type="PROSITE" id="PS50017">
    <property type="entry name" value="DEATH_DOMAIN"/>
    <property type="match status" value="1"/>
</dbReference>
<dbReference type="GO" id="GO:0007165">
    <property type="term" value="P:signal transduction"/>
    <property type="evidence" value="ECO:0007669"/>
    <property type="project" value="InterPro"/>
</dbReference>
<dbReference type="SMART" id="SM00228">
    <property type="entry name" value="PDZ"/>
    <property type="match status" value="2"/>
</dbReference>